<sequence length="192" mass="22325">MSTHIISIIITLLITPLLITYLLSLRTKVFDKYFKLNLEESYNLADLFPIKIKGQITCKVNYLDIPYEDLSIEINTKVIRGTIKNNIVSIELIKLSDRRKALFLVKKDYLKTVNSYINETVNKKKHYIELINLSDKEKQTIQKVACNACMNKIQCQIDFNSCNYKKLNKDLLLNKGLKVNSNKNYELNNTLN</sequence>
<dbReference type="AlphaFoldDB" id="A0A4R2T393"/>
<dbReference type="OrthoDB" id="1955062at2"/>
<comment type="caution">
    <text evidence="2">The sequence shown here is derived from an EMBL/GenBank/DDBJ whole genome shotgun (WGS) entry which is preliminary data.</text>
</comment>
<keyword evidence="1" id="KW-1133">Transmembrane helix</keyword>
<keyword evidence="1" id="KW-0812">Transmembrane</keyword>
<name>A0A4R2T393_9FIRM</name>
<gene>
    <name evidence="2" type="ORF">EDD79_106110</name>
</gene>
<reference evidence="2 3" key="1">
    <citation type="submission" date="2019-03" db="EMBL/GenBank/DDBJ databases">
        <title>Genomic Encyclopedia of Type Strains, Phase IV (KMG-IV): sequencing the most valuable type-strain genomes for metagenomic binning, comparative biology and taxonomic classification.</title>
        <authorList>
            <person name="Goeker M."/>
        </authorList>
    </citation>
    <scope>NUCLEOTIDE SEQUENCE [LARGE SCALE GENOMIC DNA]</scope>
    <source>
        <strain evidence="2 3">DSM 100013</strain>
    </source>
</reference>
<evidence type="ECO:0000256" key="1">
    <source>
        <dbReference type="SAM" id="Phobius"/>
    </source>
</evidence>
<dbReference type="RefSeq" id="WP_132849705.1">
    <property type="nucleotide sequence ID" value="NZ_CP058648.1"/>
</dbReference>
<accession>A0A4R2T393</accession>
<proteinExistence type="predicted"/>
<evidence type="ECO:0000313" key="3">
    <source>
        <dbReference type="Proteomes" id="UP000295504"/>
    </source>
</evidence>
<organism evidence="2 3">
    <name type="scientific">Serpentinicella alkaliphila</name>
    <dbReference type="NCBI Taxonomy" id="1734049"/>
    <lineage>
        <taxon>Bacteria</taxon>
        <taxon>Bacillati</taxon>
        <taxon>Bacillota</taxon>
        <taxon>Clostridia</taxon>
        <taxon>Peptostreptococcales</taxon>
        <taxon>Natronincolaceae</taxon>
        <taxon>Serpentinicella</taxon>
    </lineage>
</organism>
<keyword evidence="3" id="KW-1185">Reference proteome</keyword>
<dbReference type="Proteomes" id="UP000295504">
    <property type="component" value="Unassembled WGS sequence"/>
</dbReference>
<protein>
    <submittedName>
        <fullName evidence="2">Uncharacterized protein</fullName>
    </submittedName>
</protein>
<keyword evidence="1" id="KW-0472">Membrane</keyword>
<evidence type="ECO:0000313" key="2">
    <source>
        <dbReference type="EMBL" id="TCP95304.1"/>
    </source>
</evidence>
<feature type="transmembrane region" description="Helical" evidence="1">
    <location>
        <begin position="6"/>
        <end position="25"/>
    </location>
</feature>
<dbReference type="EMBL" id="SLYC01000061">
    <property type="protein sequence ID" value="TCP95304.1"/>
    <property type="molecule type" value="Genomic_DNA"/>
</dbReference>